<accession>A0ACB8AL73</accession>
<protein>
    <submittedName>
        <fullName evidence="1">Uncharacterized protein</fullName>
    </submittedName>
</protein>
<dbReference type="EMBL" id="MU267620">
    <property type="protein sequence ID" value="KAH7914002.1"/>
    <property type="molecule type" value="Genomic_DNA"/>
</dbReference>
<evidence type="ECO:0000313" key="2">
    <source>
        <dbReference type="Proteomes" id="UP000790377"/>
    </source>
</evidence>
<name>A0ACB8AL73_9AGAM</name>
<organism evidence="1 2">
    <name type="scientific">Hygrophoropsis aurantiaca</name>
    <dbReference type="NCBI Taxonomy" id="72124"/>
    <lineage>
        <taxon>Eukaryota</taxon>
        <taxon>Fungi</taxon>
        <taxon>Dikarya</taxon>
        <taxon>Basidiomycota</taxon>
        <taxon>Agaricomycotina</taxon>
        <taxon>Agaricomycetes</taxon>
        <taxon>Agaricomycetidae</taxon>
        <taxon>Boletales</taxon>
        <taxon>Coniophorineae</taxon>
        <taxon>Hygrophoropsidaceae</taxon>
        <taxon>Hygrophoropsis</taxon>
    </lineage>
</organism>
<proteinExistence type="predicted"/>
<sequence>MRFLIFESRDTIASQRSRADSISQLVRSRRPGRYKYSCTLSTPPCPKRRQTVAEELKSELGVSVAERGQQLLELISQELSSAVFKMFPGSDDEDDDEDEDQHQHQHNCITNSEKQERSSKGTQTIQILDDYKLQLHYPQADALILIPDMPGARCITMHILFTTTSLRNTTYRPMDIY</sequence>
<evidence type="ECO:0000313" key="1">
    <source>
        <dbReference type="EMBL" id="KAH7914002.1"/>
    </source>
</evidence>
<dbReference type="Proteomes" id="UP000790377">
    <property type="component" value="Unassembled WGS sequence"/>
</dbReference>
<keyword evidence="2" id="KW-1185">Reference proteome</keyword>
<reference evidence="1" key="1">
    <citation type="journal article" date="2021" name="New Phytol.">
        <title>Evolutionary innovations through gain and loss of genes in the ectomycorrhizal Boletales.</title>
        <authorList>
            <person name="Wu G."/>
            <person name="Miyauchi S."/>
            <person name="Morin E."/>
            <person name="Kuo A."/>
            <person name="Drula E."/>
            <person name="Varga T."/>
            <person name="Kohler A."/>
            <person name="Feng B."/>
            <person name="Cao Y."/>
            <person name="Lipzen A."/>
            <person name="Daum C."/>
            <person name="Hundley H."/>
            <person name="Pangilinan J."/>
            <person name="Johnson J."/>
            <person name="Barry K."/>
            <person name="LaButti K."/>
            <person name="Ng V."/>
            <person name="Ahrendt S."/>
            <person name="Min B."/>
            <person name="Choi I.G."/>
            <person name="Park H."/>
            <person name="Plett J.M."/>
            <person name="Magnuson J."/>
            <person name="Spatafora J.W."/>
            <person name="Nagy L.G."/>
            <person name="Henrissat B."/>
            <person name="Grigoriev I.V."/>
            <person name="Yang Z.L."/>
            <person name="Xu J."/>
            <person name="Martin F.M."/>
        </authorList>
    </citation>
    <scope>NUCLEOTIDE SEQUENCE</scope>
    <source>
        <strain evidence="1">ATCC 28755</strain>
    </source>
</reference>
<gene>
    <name evidence="1" type="ORF">BJ138DRAFT_1144696</name>
</gene>
<comment type="caution">
    <text evidence="1">The sequence shown here is derived from an EMBL/GenBank/DDBJ whole genome shotgun (WGS) entry which is preliminary data.</text>
</comment>